<evidence type="ECO:0000313" key="2">
    <source>
        <dbReference type="EMBL" id="BCK00586.1"/>
    </source>
</evidence>
<dbReference type="AlphaFoldDB" id="A0A7I8DU48"/>
<dbReference type="InterPro" id="IPR011990">
    <property type="entry name" value="TPR-like_helical_dom_sf"/>
</dbReference>
<keyword evidence="1" id="KW-0802">TPR repeat</keyword>
<dbReference type="PROSITE" id="PS50005">
    <property type="entry name" value="TPR"/>
    <property type="match status" value="1"/>
</dbReference>
<reference evidence="2 3" key="1">
    <citation type="submission" date="2020-08" db="EMBL/GenBank/DDBJ databases">
        <title>Draft genome sequencing of an Anaerocolumna strain isolated from anoxic soil subjected to BSD treatment.</title>
        <authorList>
            <person name="Uek A."/>
            <person name="Tonouchi A."/>
        </authorList>
    </citation>
    <scope>NUCLEOTIDE SEQUENCE [LARGE SCALE GENOMIC DNA]</scope>
    <source>
        <strain evidence="2 3">CTTW</strain>
    </source>
</reference>
<dbReference type="RefSeq" id="WP_185256243.1">
    <property type="nucleotide sequence ID" value="NZ_AP023368.1"/>
</dbReference>
<sequence>MDLNDIILKLQSSIELDFEERAEIFTVYKERLEQIIVSDSKNIEAFCLLAMILCELREDTNQSLKVLEECYDKNKDNFSNDSYALWATDIAYFYLEECGKEKEQQAVELLQNAVFHNSKFPNTYYALGKYYFENKRFEMASEWFHKAFINSEKRIYSYCEAVSLLADSRLEEGIKILESLYVYPFDNEEQDAKIALTLGRELALKGDIKRAKEIARLLMKTSYQEFDFDIDEMADYLYILKDYKECVDLYDRCNYLEDASWLNKYFYSLKQLGKFEEALEKLHDITEKIKLDVLEKQSNTSDFEEEEDLEYYISSERKRLDDIWKCYNEIFNEDIVPKADTYYDILYECYYIKCPRHYVWK</sequence>
<gene>
    <name evidence="2" type="ORF">bsdcttw_36260</name>
</gene>
<keyword evidence="3" id="KW-1185">Reference proteome</keyword>
<dbReference type="InterPro" id="IPR019734">
    <property type="entry name" value="TPR_rpt"/>
</dbReference>
<dbReference type="EMBL" id="AP023368">
    <property type="protein sequence ID" value="BCK00586.1"/>
    <property type="molecule type" value="Genomic_DNA"/>
</dbReference>
<dbReference type="Gene3D" id="1.25.40.10">
    <property type="entry name" value="Tetratricopeptide repeat domain"/>
    <property type="match status" value="2"/>
</dbReference>
<evidence type="ECO:0000313" key="3">
    <source>
        <dbReference type="Proteomes" id="UP000515703"/>
    </source>
</evidence>
<feature type="repeat" description="TPR" evidence="1">
    <location>
        <begin position="121"/>
        <end position="154"/>
    </location>
</feature>
<evidence type="ECO:0008006" key="4">
    <source>
        <dbReference type="Google" id="ProtNLM"/>
    </source>
</evidence>
<evidence type="ECO:0000256" key="1">
    <source>
        <dbReference type="PROSITE-ProRule" id="PRU00339"/>
    </source>
</evidence>
<protein>
    <recommendedName>
        <fullName evidence="4">Tetratricopeptide repeat protein</fullName>
    </recommendedName>
</protein>
<name>A0A7I8DU48_9FIRM</name>
<proteinExistence type="predicted"/>
<organism evidence="2 3">
    <name type="scientific">Anaerocolumna chitinilytica</name>
    <dbReference type="NCBI Taxonomy" id="1727145"/>
    <lineage>
        <taxon>Bacteria</taxon>
        <taxon>Bacillati</taxon>
        <taxon>Bacillota</taxon>
        <taxon>Clostridia</taxon>
        <taxon>Lachnospirales</taxon>
        <taxon>Lachnospiraceae</taxon>
        <taxon>Anaerocolumna</taxon>
    </lineage>
</organism>
<dbReference type="SUPFAM" id="SSF81901">
    <property type="entry name" value="HCP-like"/>
    <property type="match status" value="1"/>
</dbReference>
<dbReference type="Proteomes" id="UP000515703">
    <property type="component" value="Chromosome"/>
</dbReference>
<accession>A0A7I8DU48</accession>
<dbReference type="KEGG" id="acht:bsdcttw_36260"/>
<reference evidence="2 3" key="2">
    <citation type="submission" date="2020-08" db="EMBL/GenBank/DDBJ databases">
        <authorList>
            <person name="Ueki A."/>
            <person name="Tonouchi A."/>
        </authorList>
    </citation>
    <scope>NUCLEOTIDE SEQUENCE [LARGE SCALE GENOMIC DNA]</scope>
    <source>
        <strain evidence="2 3">CTTW</strain>
    </source>
</reference>